<protein>
    <submittedName>
        <fullName evidence="1">Uncharacterized protein</fullName>
    </submittedName>
</protein>
<dbReference type="Proteomes" id="UP000743370">
    <property type="component" value="Unassembled WGS sequence"/>
</dbReference>
<gene>
    <name evidence="1" type="ORF">HKW66_Vig0181710</name>
</gene>
<proteinExistence type="predicted"/>
<sequence length="68" mass="7563">MAHILGCVSGGYRCDFDLDGEREGGTCKRVGLFNLAKDRKCVRVKLDLENVDEFVSVLHIENDYDGAV</sequence>
<evidence type="ECO:0000313" key="1">
    <source>
        <dbReference type="EMBL" id="KAG2394451.1"/>
    </source>
</evidence>
<name>A0A8T0K4A4_PHAAN</name>
<dbReference type="EMBL" id="JABFOF010000006">
    <property type="protein sequence ID" value="KAG2394451.1"/>
    <property type="molecule type" value="Genomic_DNA"/>
</dbReference>
<dbReference type="AlphaFoldDB" id="A0A8T0K4A4"/>
<evidence type="ECO:0000313" key="2">
    <source>
        <dbReference type="Proteomes" id="UP000743370"/>
    </source>
</evidence>
<comment type="caution">
    <text evidence="1">The sequence shown here is derived from an EMBL/GenBank/DDBJ whole genome shotgun (WGS) entry which is preliminary data.</text>
</comment>
<organism evidence="1 2">
    <name type="scientific">Phaseolus angularis</name>
    <name type="common">Azuki bean</name>
    <name type="synonym">Vigna angularis</name>
    <dbReference type="NCBI Taxonomy" id="3914"/>
    <lineage>
        <taxon>Eukaryota</taxon>
        <taxon>Viridiplantae</taxon>
        <taxon>Streptophyta</taxon>
        <taxon>Embryophyta</taxon>
        <taxon>Tracheophyta</taxon>
        <taxon>Spermatophyta</taxon>
        <taxon>Magnoliopsida</taxon>
        <taxon>eudicotyledons</taxon>
        <taxon>Gunneridae</taxon>
        <taxon>Pentapetalae</taxon>
        <taxon>rosids</taxon>
        <taxon>fabids</taxon>
        <taxon>Fabales</taxon>
        <taxon>Fabaceae</taxon>
        <taxon>Papilionoideae</taxon>
        <taxon>50 kb inversion clade</taxon>
        <taxon>NPAAA clade</taxon>
        <taxon>indigoferoid/millettioid clade</taxon>
        <taxon>Phaseoleae</taxon>
        <taxon>Vigna</taxon>
    </lineage>
</organism>
<reference evidence="1 2" key="1">
    <citation type="submission" date="2020-05" db="EMBL/GenBank/DDBJ databases">
        <title>Vigna angularis (adzuki bean) Var. LongXiaoDou No. 4 denovo assembly.</title>
        <authorList>
            <person name="Xiang H."/>
        </authorList>
    </citation>
    <scope>NUCLEOTIDE SEQUENCE [LARGE SCALE GENOMIC DNA]</scope>
    <source>
        <tissue evidence="1">Leaf</tissue>
    </source>
</reference>
<accession>A0A8T0K4A4</accession>